<dbReference type="Proteomes" id="UP000681425">
    <property type="component" value="Chromosome"/>
</dbReference>
<accession>A0A975Q3H6</accession>
<dbReference type="EMBL" id="CP073910">
    <property type="protein sequence ID" value="QUT07914.1"/>
    <property type="molecule type" value="Genomic_DNA"/>
</dbReference>
<reference evidence="1" key="1">
    <citation type="submission" date="2021-04" db="EMBL/GenBank/DDBJ databases">
        <title>Isolation of p-tert-butylphenol degrading bacteria Sphingobium phenoxybenzoativorans Tas13 from active sludge.</title>
        <authorList>
            <person name="Li Y."/>
        </authorList>
    </citation>
    <scope>NUCLEOTIDE SEQUENCE</scope>
    <source>
        <strain evidence="1">Tas13</strain>
    </source>
</reference>
<proteinExistence type="predicted"/>
<gene>
    <name evidence="1" type="ORF">KFK14_11295</name>
</gene>
<name>A0A975Q3H6_9SPHN</name>
<sequence length="148" mass="16250">MAGENQEASIGWGGEVHLFNGTTLYELHEVVSFTLPPDTDSEVDATHLKSPGRRRSTVPGLIEDSTFQVVLNYRPLSDTDILIRAARAARDTRAMKLVIPQNGQPFAQVELTAKCTGHSRGEISPEGVMQATVTFQVKSDEDFSEYQA</sequence>
<dbReference type="KEGG" id="spph:KFK14_11295"/>
<evidence type="ECO:0000313" key="2">
    <source>
        <dbReference type="Proteomes" id="UP000681425"/>
    </source>
</evidence>
<evidence type="ECO:0008006" key="3">
    <source>
        <dbReference type="Google" id="ProtNLM"/>
    </source>
</evidence>
<dbReference type="RefSeq" id="WP_212610864.1">
    <property type="nucleotide sequence ID" value="NZ_CP073910.1"/>
</dbReference>
<dbReference type="Gene3D" id="4.10.410.40">
    <property type="match status" value="1"/>
</dbReference>
<protein>
    <recommendedName>
        <fullName evidence="3">Phage tail protein</fullName>
    </recommendedName>
</protein>
<evidence type="ECO:0000313" key="1">
    <source>
        <dbReference type="EMBL" id="QUT07914.1"/>
    </source>
</evidence>
<keyword evidence="2" id="KW-1185">Reference proteome</keyword>
<dbReference type="AlphaFoldDB" id="A0A975Q3H6"/>
<organism evidence="1 2">
    <name type="scientific">Sphingobium phenoxybenzoativorans</name>
    <dbReference type="NCBI Taxonomy" id="1592790"/>
    <lineage>
        <taxon>Bacteria</taxon>
        <taxon>Pseudomonadati</taxon>
        <taxon>Pseudomonadota</taxon>
        <taxon>Alphaproteobacteria</taxon>
        <taxon>Sphingomonadales</taxon>
        <taxon>Sphingomonadaceae</taxon>
        <taxon>Sphingobium</taxon>
    </lineage>
</organism>